<evidence type="ECO:0000313" key="3">
    <source>
        <dbReference type="Proteomes" id="UP000005713"/>
    </source>
</evidence>
<keyword evidence="3" id="KW-1185">Reference proteome</keyword>
<gene>
    <name evidence="2" type="ORF">SSE37_01545</name>
</gene>
<dbReference type="InterPro" id="IPR014158">
    <property type="entry name" value="T4SS_VirB5"/>
</dbReference>
<evidence type="ECO:0000313" key="2">
    <source>
        <dbReference type="EMBL" id="EBA07896.1"/>
    </source>
</evidence>
<organism evidence="2 3">
    <name type="scientific">Sagittula stellata (strain ATCC 700073 / DSM 11524 / E-37)</name>
    <dbReference type="NCBI Taxonomy" id="388399"/>
    <lineage>
        <taxon>Bacteria</taxon>
        <taxon>Pseudomonadati</taxon>
        <taxon>Pseudomonadota</taxon>
        <taxon>Alphaproteobacteria</taxon>
        <taxon>Rhodobacterales</taxon>
        <taxon>Roseobacteraceae</taxon>
        <taxon>Sagittula</taxon>
    </lineage>
</organism>
<dbReference type="EMBL" id="AAYA01000007">
    <property type="protein sequence ID" value="EBA07896.1"/>
    <property type="molecule type" value="Genomic_DNA"/>
</dbReference>
<dbReference type="eggNOG" id="COG1256">
    <property type="taxonomic scope" value="Bacteria"/>
</dbReference>
<accession>A3K4J7</accession>
<dbReference type="OrthoDB" id="8100773at2"/>
<dbReference type="Gene3D" id="1.20.58.430">
    <property type="entry name" value="Type IV secretion system, VirB5-domain"/>
    <property type="match status" value="1"/>
</dbReference>
<evidence type="ECO:0000256" key="1">
    <source>
        <dbReference type="SAM" id="SignalP"/>
    </source>
</evidence>
<keyword evidence="1" id="KW-0732">Signal</keyword>
<dbReference type="RefSeq" id="WP_005859625.1">
    <property type="nucleotide sequence ID" value="NZ_AAYA01000007.1"/>
</dbReference>
<dbReference type="AlphaFoldDB" id="A3K4J7"/>
<feature type="signal peptide" evidence="1">
    <location>
        <begin position="1"/>
        <end position="28"/>
    </location>
</feature>
<reference evidence="2 3" key="1">
    <citation type="submission" date="2006-06" db="EMBL/GenBank/DDBJ databases">
        <authorList>
            <person name="Moran M.A."/>
            <person name="Ferriera S."/>
            <person name="Johnson J."/>
            <person name="Kravitz S."/>
            <person name="Beeson K."/>
            <person name="Sutton G."/>
            <person name="Rogers Y.-H."/>
            <person name="Friedman R."/>
            <person name="Frazier M."/>
            <person name="Venter J.C."/>
        </authorList>
    </citation>
    <scope>NUCLEOTIDE SEQUENCE [LARGE SCALE GENOMIC DNA]</scope>
    <source>
        <strain evidence="2 3">E-37</strain>
    </source>
</reference>
<comment type="caution">
    <text evidence="2">The sequence shown here is derived from an EMBL/GenBank/DDBJ whole genome shotgun (WGS) entry which is preliminary data.</text>
</comment>
<protein>
    <recommendedName>
        <fullName evidence="4">TraF protein</fullName>
    </recommendedName>
</protein>
<evidence type="ECO:0008006" key="4">
    <source>
        <dbReference type="Google" id="ProtNLM"/>
    </source>
</evidence>
<dbReference type="SUPFAM" id="SSF101082">
    <property type="entry name" value="Typo IV secretion system protein TraC"/>
    <property type="match status" value="1"/>
</dbReference>
<feature type="chain" id="PRO_5002654351" description="TraF protein" evidence="1">
    <location>
        <begin position="29"/>
        <end position="271"/>
    </location>
</feature>
<dbReference type="InterPro" id="IPR023220">
    <property type="entry name" value="T4SS_VirB5-domain"/>
</dbReference>
<dbReference type="Pfam" id="PF07996">
    <property type="entry name" value="T4SS"/>
    <property type="match status" value="1"/>
</dbReference>
<sequence length="271" mass="29040">MNLRLPRSLFAGSIALALALNVTGPAAAQGVPTVDTQNIAQEIRQLQQMLQDFGIQTDLLDNALEQLDMLQSQLDQLNEMHASITGPRSILGLAMGGDLDTLIEANFEDIPGLIRGIQAGDWSALIGPNAGPMRTQMEQALASAGFDEDSLREIATSGNPGAEGVATRATTGAVMSAAAQNSHAEAAQSLERVEQLVAMIPDIEDLKESMDHNTRVTAELAIAMTRMWELEAIQTLGAGNAGVVDAATVAEERRYMDFTLPSLRPWPRHRT</sequence>
<name>A3K4J7_SAGS3</name>
<proteinExistence type="predicted"/>
<dbReference type="Proteomes" id="UP000005713">
    <property type="component" value="Unassembled WGS sequence"/>
</dbReference>